<evidence type="ECO:0000313" key="10">
    <source>
        <dbReference type="Proteomes" id="UP001211907"/>
    </source>
</evidence>
<evidence type="ECO:0000256" key="3">
    <source>
        <dbReference type="ARBA" id="ARBA00022980"/>
    </source>
</evidence>
<feature type="region of interest" description="Disordered" evidence="8">
    <location>
        <begin position="265"/>
        <end position="305"/>
    </location>
</feature>
<evidence type="ECO:0000256" key="2">
    <source>
        <dbReference type="ARBA" id="ARBA00009254"/>
    </source>
</evidence>
<keyword evidence="4" id="KW-0496">Mitochondrion</keyword>
<dbReference type="PANTHER" id="PTHR21183:SF18">
    <property type="entry name" value="LARGE RIBOSOMAL SUBUNIT PROTEIN UL29M"/>
    <property type="match status" value="1"/>
</dbReference>
<evidence type="ECO:0000313" key="9">
    <source>
        <dbReference type="EMBL" id="KAJ3116282.1"/>
    </source>
</evidence>
<evidence type="ECO:0000256" key="7">
    <source>
        <dbReference type="ARBA" id="ARBA00035399"/>
    </source>
</evidence>
<sequence>MFLSRFAGTAPTATAAVVLPRAILRMAYSRVVFSGVFQSRFYSTPSNATDESSKSKTVENSTPPLPASSLFDKFARPANALSNKQVYPAMTPIADSVKNSTETSNGRGLLDFFDNEQGWYWSESDPKTGRAWTCAELRPKSFDDLHKLWWICVKEQNKLLSQKDEARLFKILFPNTIRLQQVRYTMRAIKAVIHERRIAYLQAQAIVERESKRQEIFNAHVTAYKKANNIAEGKFVTKIQHIHEKVDEIIKRMYPVPVHEVGRKTEERRRIDKALQNTTNGRKKREANKNAEKREKIKGSRWFVV</sequence>
<dbReference type="EMBL" id="JADGJH010001238">
    <property type="protein sequence ID" value="KAJ3116282.1"/>
    <property type="molecule type" value="Genomic_DNA"/>
</dbReference>
<evidence type="ECO:0000256" key="1">
    <source>
        <dbReference type="ARBA" id="ARBA00004173"/>
    </source>
</evidence>
<comment type="caution">
    <text evidence="9">The sequence shown here is derived from an EMBL/GenBank/DDBJ whole genome shotgun (WGS) entry which is preliminary data.</text>
</comment>
<reference evidence="9" key="1">
    <citation type="submission" date="2020-05" db="EMBL/GenBank/DDBJ databases">
        <title>Phylogenomic resolution of chytrid fungi.</title>
        <authorList>
            <person name="Stajich J.E."/>
            <person name="Amses K."/>
            <person name="Simmons R."/>
            <person name="Seto K."/>
            <person name="Myers J."/>
            <person name="Bonds A."/>
            <person name="Quandt C.A."/>
            <person name="Barry K."/>
            <person name="Liu P."/>
            <person name="Grigoriev I."/>
            <person name="Longcore J.E."/>
            <person name="James T.Y."/>
        </authorList>
    </citation>
    <scope>NUCLEOTIDE SEQUENCE</scope>
    <source>
        <strain evidence="9">JEL0513</strain>
    </source>
</reference>
<dbReference type="InterPro" id="IPR038340">
    <property type="entry name" value="MRP-L47_sf"/>
</dbReference>
<comment type="similarity">
    <text evidence="2">Belongs to the universal ribosomal protein uL29 family.</text>
</comment>
<organism evidence="9 10">
    <name type="scientific">Physocladia obscura</name>
    <dbReference type="NCBI Taxonomy" id="109957"/>
    <lineage>
        <taxon>Eukaryota</taxon>
        <taxon>Fungi</taxon>
        <taxon>Fungi incertae sedis</taxon>
        <taxon>Chytridiomycota</taxon>
        <taxon>Chytridiomycota incertae sedis</taxon>
        <taxon>Chytridiomycetes</taxon>
        <taxon>Chytridiales</taxon>
        <taxon>Chytriomycetaceae</taxon>
        <taxon>Physocladia</taxon>
    </lineage>
</organism>
<dbReference type="Proteomes" id="UP001211907">
    <property type="component" value="Unassembled WGS sequence"/>
</dbReference>
<dbReference type="AlphaFoldDB" id="A0AAD5SX96"/>
<evidence type="ECO:0000256" key="6">
    <source>
        <dbReference type="ARBA" id="ARBA00035289"/>
    </source>
</evidence>
<dbReference type="Pfam" id="PF06984">
    <property type="entry name" value="MRP-L47"/>
    <property type="match status" value="1"/>
</dbReference>
<protein>
    <recommendedName>
        <fullName evidence="6">Large ribosomal subunit protein uL29m</fullName>
    </recommendedName>
    <alternativeName>
        <fullName evidence="7">54S ribosomal protein L4, mitochondrial</fullName>
    </alternativeName>
</protein>
<dbReference type="Gene3D" id="6.10.330.20">
    <property type="match status" value="1"/>
</dbReference>
<gene>
    <name evidence="9" type="primary">MRPL47</name>
    <name evidence="9" type="ORF">HK100_001108</name>
</gene>
<comment type="subcellular location">
    <subcellularLocation>
        <location evidence="1">Mitochondrion</location>
    </subcellularLocation>
</comment>
<feature type="region of interest" description="Disordered" evidence="8">
    <location>
        <begin position="44"/>
        <end position="64"/>
    </location>
</feature>
<name>A0AAD5SX96_9FUNG</name>
<evidence type="ECO:0000256" key="4">
    <source>
        <dbReference type="ARBA" id="ARBA00023128"/>
    </source>
</evidence>
<evidence type="ECO:0000256" key="8">
    <source>
        <dbReference type="SAM" id="MobiDB-lite"/>
    </source>
</evidence>
<keyword evidence="10" id="KW-1185">Reference proteome</keyword>
<proteinExistence type="inferred from homology"/>
<dbReference type="GO" id="GO:0032543">
    <property type="term" value="P:mitochondrial translation"/>
    <property type="evidence" value="ECO:0007669"/>
    <property type="project" value="TreeGrafter"/>
</dbReference>
<dbReference type="GO" id="GO:0005762">
    <property type="term" value="C:mitochondrial large ribosomal subunit"/>
    <property type="evidence" value="ECO:0007669"/>
    <property type="project" value="TreeGrafter"/>
</dbReference>
<feature type="compositionally biased region" description="Basic and acidic residues" evidence="8">
    <location>
        <begin position="287"/>
        <end position="298"/>
    </location>
</feature>
<dbReference type="PANTHER" id="PTHR21183">
    <property type="entry name" value="RIBOSOMAL PROTEIN L47, MITOCHONDRIAL-RELATED"/>
    <property type="match status" value="1"/>
</dbReference>
<dbReference type="InterPro" id="IPR010729">
    <property type="entry name" value="Ribosomal_uL29_mit"/>
</dbReference>
<keyword evidence="3 9" id="KW-0689">Ribosomal protein</keyword>
<accession>A0AAD5SX96</accession>
<evidence type="ECO:0000256" key="5">
    <source>
        <dbReference type="ARBA" id="ARBA00023274"/>
    </source>
</evidence>
<keyword evidence="5" id="KW-0687">Ribonucleoprotein</keyword>
<dbReference type="GO" id="GO:0003735">
    <property type="term" value="F:structural constituent of ribosome"/>
    <property type="evidence" value="ECO:0007669"/>
    <property type="project" value="InterPro"/>
</dbReference>